<dbReference type="GO" id="GO:0099402">
    <property type="term" value="P:plant organ development"/>
    <property type="evidence" value="ECO:0007669"/>
    <property type="project" value="UniProtKB-ARBA"/>
</dbReference>
<protein>
    <recommendedName>
        <fullName evidence="5">Pentatricopeptide repeat-containing protein</fullName>
    </recommendedName>
</protein>
<evidence type="ECO:0000256" key="2">
    <source>
        <dbReference type="PROSITE-ProRule" id="PRU00708"/>
    </source>
</evidence>
<dbReference type="Pfam" id="PF01535">
    <property type="entry name" value="PPR"/>
    <property type="match status" value="4"/>
</dbReference>
<proteinExistence type="predicted"/>
<dbReference type="EMBL" id="CAMAPE010000017">
    <property type="protein sequence ID" value="CAH9084198.1"/>
    <property type="molecule type" value="Genomic_DNA"/>
</dbReference>
<evidence type="ECO:0000256" key="1">
    <source>
        <dbReference type="ARBA" id="ARBA00022737"/>
    </source>
</evidence>
<feature type="repeat" description="PPR" evidence="2">
    <location>
        <begin position="181"/>
        <end position="215"/>
    </location>
</feature>
<feature type="repeat" description="PPR" evidence="2">
    <location>
        <begin position="384"/>
        <end position="418"/>
    </location>
</feature>
<organism evidence="3 4">
    <name type="scientific">Cuscuta europaea</name>
    <name type="common">European dodder</name>
    <dbReference type="NCBI Taxonomy" id="41803"/>
    <lineage>
        <taxon>Eukaryota</taxon>
        <taxon>Viridiplantae</taxon>
        <taxon>Streptophyta</taxon>
        <taxon>Embryophyta</taxon>
        <taxon>Tracheophyta</taxon>
        <taxon>Spermatophyta</taxon>
        <taxon>Magnoliopsida</taxon>
        <taxon>eudicotyledons</taxon>
        <taxon>Gunneridae</taxon>
        <taxon>Pentapetalae</taxon>
        <taxon>asterids</taxon>
        <taxon>lamiids</taxon>
        <taxon>Solanales</taxon>
        <taxon>Convolvulaceae</taxon>
        <taxon>Cuscuteae</taxon>
        <taxon>Cuscuta</taxon>
        <taxon>Cuscuta subgen. Cuscuta</taxon>
    </lineage>
</organism>
<dbReference type="FunFam" id="1.25.40.10:FF:000158">
    <property type="entry name" value="pentatricopeptide repeat-containing protein At2g33680"/>
    <property type="match status" value="1"/>
</dbReference>
<keyword evidence="1" id="KW-0677">Repeat</keyword>
<dbReference type="InterPro" id="IPR011990">
    <property type="entry name" value="TPR-like_helical_dom_sf"/>
</dbReference>
<dbReference type="InterPro" id="IPR002885">
    <property type="entry name" value="PPR_rpt"/>
</dbReference>
<dbReference type="FunFam" id="1.25.40.10:FF:000694">
    <property type="entry name" value="Pentatricopeptide repeat-containing protein At3g50420"/>
    <property type="match status" value="1"/>
</dbReference>
<dbReference type="Proteomes" id="UP001152484">
    <property type="component" value="Unassembled WGS sequence"/>
</dbReference>
<sequence length="721" mass="80142">MSSSLEASSFITNLLPVLAQRGTTVKFLRKAQELHGLILTSTPTASKSPYAFNNILSMYVRCGSLSDARKVFDCMPQRNVVTYNALVSAHSSSPRLGVFCFQLLTRMQEERLTPNASTFTSLLKASSTIKNWILGCMIHAQCLKFNYLMNVHVQTSLLGMYSNCGDLVHANKVFSYMVQADSFAWDSLIFGHIGNGDIIECFQLFKTMLRTAVIPTHFTFSMLLNACSRLRDYRTGKLLHAQLILSGVCADLPLHNALLDMYCNCGDVITALDVFKKIDNPDSVSWNSMISGYAENRDGESAMRMFVQFAQRSLSPPDGYTFASIISATCAFQAEYYGKPLHAQVEKAGLGSNVYIVSTLLTLYFNNNEADSAQKIFSSVSEKDIVLWTDMIVGHCRIGDTDGSLRLFHGMFQNGLEIDKFTLSAILNTCAEGATLRQGEMVHCLVMKKGCGSEMSICGNLVDMYAKNGDLKSSKVVFSLTNKPDLKCWNAMLGGYGYHGQPEHAFGTFNEIINNGLEPDEVTFLSLLTSCSHCGLFIKAKHLWNCMKEKGIKPGPKHYSCMIALLSRAGLLEEAEEFIIEELPVGDYHHLKAWRILLSYCVRYGDLIVGIRASRHVLDLDATDSATNILVSNFYAAVGRWDGVREMRRKIKETVIEKDPGFSWLEGMKNKTCVFSSLDLSHPQSGIMEAMLHGLLETMTHSEVGEFDLTEEANTCYQTGQ</sequence>
<dbReference type="Gene3D" id="1.25.40.10">
    <property type="entry name" value="Tetratricopeptide repeat domain"/>
    <property type="match status" value="4"/>
</dbReference>
<evidence type="ECO:0000313" key="3">
    <source>
        <dbReference type="EMBL" id="CAH9084198.1"/>
    </source>
</evidence>
<dbReference type="GO" id="GO:0009451">
    <property type="term" value="P:RNA modification"/>
    <property type="evidence" value="ECO:0007669"/>
    <property type="project" value="InterPro"/>
</dbReference>
<dbReference type="PANTHER" id="PTHR24015">
    <property type="entry name" value="OS07G0578800 PROTEIN-RELATED"/>
    <property type="match status" value="1"/>
</dbReference>
<evidence type="ECO:0000313" key="4">
    <source>
        <dbReference type="Proteomes" id="UP001152484"/>
    </source>
</evidence>
<dbReference type="Pfam" id="PF13812">
    <property type="entry name" value="PPR_3"/>
    <property type="match status" value="1"/>
</dbReference>
<dbReference type="InterPro" id="IPR046848">
    <property type="entry name" value="E_motif"/>
</dbReference>
<feature type="repeat" description="PPR" evidence="2">
    <location>
        <begin position="520"/>
        <end position="554"/>
    </location>
</feature>
<dbReference type="PANTHER" id="PTHR24015:SF2017">
    <property type="entry name" value="PENTATRICOPEPTIDE REPEAT-CONTAINING PROTEIN"/>
    <property type="match status" value="1"/>
</dbReference>
<name>A0A9P1E7D5_CUSEU</name>
<dbReference type="AlphaFoldDB" id="A0A9P1E7D5"/>
<dbReference type="GO" id="GO:0003723">
    <property type="term" value="F:RNA binding"/>
    <property type="evidence" value="ECO:0007669"/>
    <property type="project" value="InterPro"/>
</dbReference>
<feature type="repeat" description="PPR" evidence="2">
    <location>
        <begin position="48"/>
        <end position="82"/>
    </location>
</feature>
<dbReference type="OrthoDB" id="728902at2759"/>
<comment type="caution">
    <text evidence="3">The sequence shown here is derived from an EMBL/GenBank/DDBJ whole genome shotgun (WGS) entry which is preliminary data.</text>
</comment>
<dbReference type="Pfam" id="PF20431">
    <property type="entry name" value="E_motif"/>
    <property type="match status" value="1"/>
</dbReference>
<accession>A0A9P1E7D5</accession>
<evidence type="ECO:0008006" key="5">
    <source>
        <dbReference type="Google" id="ProtNLM"/>
    </source>
</evidence>
<feature type="repeat" description="PPR" evidence="2">
    <location>
        <begin position="485"/>
        <end position="519"/>
    </location>
</feature>
<dbReference type="NCBIfam" id="TIGR00756">
    <property type="entry name" value="PPR"/>
    <property type="match status" value="3"/>
</dbReference>
<reference evidence="3" key="1">
    <citation type="submission" date="2022-07" db="EMBL/GenBank/DDBJ databases">
        <authorList>
            <person name="Macas J."/>
            <person name="Novak P."/>
            <person name="Neumann P."/>
        </authorList>
    </citation>
    <scope>NUCLEOTIDE SEQUENCE</scope>
</reference>
<keyword evidence="4" id="KW-1185">Reference proteome</keyword>
<feature type="repeat" description="PPR" evidence="2">
    <location>
        <begin position="282"/>
        <end position="316"/>
    </location>
</feature>
<dbReference type="Pfam" id="PF13041">
    <property type="entry name" value="PPR_2"/>
    <property type="match status" value="3"/>
</dbReference>
<dbReference type="InterPro" id="IPR046960">
    <property type="entry name" value="PPR_At4g14850-like_plant"/>
</dbReference>
<dbReference type="PROSITE" id="PS51375">
    <property type="entry name" value="PPR"/>
    <property type="match status" value="6"/>
</dbReference>
<gene>
    <name evidence="3" type="ORF">CEURO_LOCUS8902</name>
</gene>